<dbReference type="InterPro" id="IPR001878">
    <property type="entry name" value="Znf_CCHC"/>
</dbReference>
<feature type="compositionally biased region" description="Basic and acidic residues" evidence="1">
    <location>
        <begin position="205"/>
        <end position="216"/>
    </location>
</feature>
<dbReference type="PANTHER" id="PTHR48038">
    <property type="entry name" value="RIBONUCLEOPROTEIN RB97D"/>
    <property type="match status" value="1"/>
</dbReference>
<dbReference type="GO" id="GO:0003723">
    <property type="term" value="F:RNA binding"/>
    <property type="evidence" value="ECO:0007669"/>
    <property type="project" value="UniProtKB-UniRule"/>
</dbReference>
<reference evidence="2" key="1">
    <citation type="journal article" date="2012" name="Nature">
        <title>The oyster genome reveals stress adaptation and complexity of shell formation.</title>
        <authorList>
            <person name="Zhang G."/>
            <person name="Fang X."/>
            <person name="Guo X."/>
            <person name="Li L."/>
            <person name="Luo R."/>
            <person name="Xu F."/>
            <person name="Yang P."/>
            <person name="Zhang L."/>
            <person name="Wang X."/>
            <person name="Qi H."/>
            <person name="Xiong Z."/>
            <person name="Que H."/>
            <person name="Xie Y."/>
            <person name="Holland P.W."/>
            <person name="Paps J."/>
            <person name="Zhu Y."/>
            <person name="Wu F."/>
            <person name="Chen Y."/>
            <person name="Wang J."/>
            <person name="Peng C."/>
            <person name="Meng J."/>
            <person name="Yang L."/>
            <person name="Liu J."/>
            <person name="Wen B."/>
            <person name="Zhang N."/>
            <person name="Huang Z."/>
            <person name="Zhu Q."/>
            <person name="Feng Y."/>
            <person name="Mount A."/>
            <person name="Hedgecock D."/>
            <person name="Xu Z."/>
            <person name="Liu Y."/>
            <person name="Domazet-Loso T."/>
            <person name="Du Y."/>
            <person name="Sun X."/>
            <person name="Zhang S."/>
            <person name="Liu B."/>
            <person name="Cheng P."/>
            <person name="Jiang X."/>
            <person name="Li J."/>
            <person name="Fan D."/>
            <person name="Wang W."/>
            <person name="Fu W."/>
            <person name="Wang T."/>
            <person name="Wang B."/>
            <person name="Zhang J."/>
            <person name="Peng Z."/>
            <person name="Li Y."/>
            <person name="Li N."/>
            <person name="Wang J."/>
            <person name="Chen M."/>
            <person name="He Y."/>
            <person name="Tan F."/>
            <person name="Song X."/>
            <person name="Zheng Q."/>
            <person name="Huang R."/>
            <person name="Yang H."/>
            <person name="Du X."/>
            <person name="Chen L."/>
            <person name="Yang M."/>
            <person name="Gaffney P.M."/>
            <person name="Wang S."/>
            <person name="Luo L."/>
            <person name="She Z."/>
            <person name="Ming Y."/>
            <person name="Huang W."/>
            <person name="Zhang S."/>
            <person name="Huang B."/>
            <person name="Zhang Y."/>
            <person name="Qu T."/>
            <person name="Ni P."/>
            <person name="Miao G."/>
            <person name="Wang J."/>
            <person name="Wang Q."/>
            <person name="Steinberg C.E."/>
            <person name="Wang H."/>
            <person name="Li N."/>
            <person name="Qian L."/>
            <person name="Zhang G."/>
            <person name="Li Y."/>
            <person name="Yang H."/>
            <person name="Liu X."/>
            <person name="Wang J."/>
            <person name="Yin Y."/>
            <person name="Wang J."/>
        </authorList>
    </citation>
    <scope>NUCLEOTIDE SEQUENCE [LARGE SCALE GENOMIC DNA]</scope>
    <source>
        <strain evidence="2">05x7-T-G4-1.051#20</strain>
    </source>
</reference>
<dbReference type="Pfam" id="PF00076">
    <property type="entry name" value="RRM_1"/>
    <property type="match status" value="1"/>
</dbReference>
<feature type="compositionally biased region" description="Low complexity" evidence="1">
    <location>
        <begin position="234"/>
        <end position="244"/>
    </location>
</feature>
<dbReference type="GO" id="GO:0008270">
    <property type="term" value="F:zinc ion binding"/>
    <property type="evidence" value="ECO:0007669"/>
    <property type="project" value="InterPro"/>
</dbReference>
<feature type="compositionally biased region" description="Basic residues" evidence="1">
    <location>
        <begin position="144"/>
        <end position="174"/>
    </location>
</feature>
<dbReference type="SMART" id="SM00343">
    <property type="entry name" value="ZnF_C2HC"/>
    <property type="match status" value="1"/>
</dbReference>
<dbReference type="Gene3D" id="4.10.60.10">
    <property type="entry name" value="Zinc finger, CCHC-type"/>
    <property type="match status" value="1"/>
</dbReference>
<sequence length="280" mass="33224">MGRSRSRSRSRSYERRRSRSASYDSRSPSPEEGYRVHVADLGIDPSKRDLERAFEKFGPLIEVWVARNPPCFAFIVYKYREDAEKALREMDGKPLSGGRIRCSLARPRTRGRRRRGFDPNLRCYTCGEKGHFSRDCAEIWRQRRRNRSRERKRRRTRTRSRSRSRSRSRRSRSRKDRDKKSRSRSPKRDKRKDSSSKSPRRSRDKSKDRSNRESSDKGSPPQGDQEQILDEIRPSYSRSRSRSAPRSERSHRSERSPRSERSARSGTRSPRADRDDNEED</sequence>
<organism evidence="2">
    <name type="scientific">Magallana gigas</name>
    <name type="common">Pacific oyster</name>
    <name type="synonym">Crassostrea gigas</name>
    <dbReference type="NCBI Taxonomy" id="29159"/>
    <lineage>
        <taxon>Eukaryota</taxon>
        <taxon>Metazoa</taxon>
        <taxon>Spiralia</taxon>
        <taxon>Lophotrochozoa</taxon>
        <taxon>Mollusca</taxon>
        <taxon>Bivalvia</taxon>
        <taxon>Autobranchia</taxon>
        <taxon>Pteriomorphia</taxon>
        <taxon>Ostreida</taxon>
        <taxon>Ostreoidea</taxon>
        <taxon>Ostreidae</taxon>
        <taxon>Magallana</taxon>
    </lineage>
</organism>
<dbReference type="PROSITE" id="PS50158">
    <property type="entry name" value="ZF_CCHC"/>
    <property type="match status" value="1"/>
</dbReference>
<dbReference type="EMBL" id="JH816359">
    <property type="protein sequence ID" value="EKC30907.1"/>
    <property type="molecule type" value="Genomic_DNA"/>
</dbReference>
<dbReference type="PANTHER" id="PTHR48038:SF1">
    <property type="entry name" value="RIBONUCLEOPROTEIN RB97D"/>
    <property type="match status" value="1"/>
</dbReference>
<feature type="compositionally biased region" description="Basic residues" evidence="1">
    <location>
        <begin position="180"/>
        <end position="190"/>
    </location>
</feature>
<evidence type="ECO:0000256" key="1">
    <source>
        <dbReference type="SAM" id="MobiDB-lite"/>
    </source>
</evidence>
<dbReference type="SUPFAM" id="SSF54928">
    <property type="entry name" value="RNA-binding domain, RBD"/>
    <property type="match status" value="1"/>
</dbReference>
<dbReference type="InterPro" id="IPR036875">
    <property type="entry name" value="Znf_CCHC_sf"/>
</dbReference>
<name>K1Q373_MAGGI</name>
<feature type="region of interest" description="Disordered" evidence="1">
    <location>
        <begin position="144"/>
        <end position="280"/>
    </location>
</feature>
<feature type="compositionally biased region" description="Basic residues" evidence="1">
    <location>
        <begin position="1"/>
        <end position="19"/>
    </location>
</feature>
<feature type="compositionally biased region" description="Basic and acidic residues" evidence="1">
    <location>
        <begin position="245"/>
        <end position="263"/>
    </location>
</feature>
<dbReference type="InterPro" id="IPR012677">
    <property type="entry name" value="Nucleotide-bd_a/b_plait_sf"/>
</dbReference>
<dbReference type="SUPFAM" id="SSF57756">
    <property type="entry name" value="Retrovirus zinc finger-like domains"/>
    <property type="match status" value="1"/>
</dbReference>
<dbReference type="HOGENOM" id="CLU_012062_20_0_1"/>
<accession>K1Q373</accession>
<dbReference type="InterPro" id="IPR000504">
    <property type="entry name" value="RRM_dom"/>
</dbReference>
<proteinExistence type="predicted"/>
<dbReference type="AlphaFoldDB" id="K1Q373"/>
<feature type="region of interest" description="Disordered" evidence="1">
    <location>
        <begin position="1"/>
        <end position="32"/>
    </location>
</feature>
<dbReference type="InParanoid" id="K1Q373"/>
<dbReference type="PROSITE" id="PS50102">
    <property type="entry name" value="RRM"/>
    <property type="match status" value="1"/>
</dbReference>
<dbReference type="InterPro" id="IPR035979">
    <property type="entry name" value="RBD_domain_sf"/>
</dbReference>
<dbReference type="Gene3D" id="3.30.70.330">
    <property type="match status" value="1"/>
</dbReference>
<evidence type="ECO:0000313" key="2">
    <source>
        <dbReference type="EMBL" id="EKC30907.1"/>
    </source>
</evidence>
<gene>
    <name evidence="2" type="ORF">CGI_10022476</name>
</gene>
<protein>
    <submittedName>
        <fullName evidence="2">Splicing factor, arginine/serine-rich 7</fullName>
    </submittedName>
</protein>
<dbReference type="Pfam" id="PF00098">
    <property type="entry name" value="zf-CCHC"/>
    <property type="match status" value="1"/>
</dbReference>
<dbReference type="SMART" id="SM00360">
    <property type="entry name" value="RRM"/>
    <property type="match status" value="1"/>
</dbReference>